<feature type="transmembrane region" description="Helical" evidence="7">
    <location>
        <begin position="795"/>
        <end position="812"/>
    </location>
</feature>
<evidence type="ECO:0000256" key="4">
    <source>
        <dbReference type="ARBA" id="ARBA00022825"/>
    </source>
</evidence>
<evidence type="ECO:0000256" key="7">
    <source>
        <dbReference type="SAM" id="Phobius"/>
    </source>
</evidence>
<dbReference type="InterPro" id="IPR023828">
    <property type="entry name" value="Peptidase_S8_Ser-AS"/>
</dbReference>
<feature type="transmembrane region" description="Helical" evidence="7">
    <location>
        <begin position="586"/>
        <end position="606"/>
    </location>
</feature>
<feature type="transmembrane region" description="Helical" evidence="7">
    <location>
        <begin position="552"/>
        <end position="574"/>
    </location>
</feature>
<feature type="transmembrane region" description="Helical" evidence="7">
    <location>
        <begin position="689"/>
        <end position="707"/>
    </location>
</feature>
<feature type="transmembrane region" description="Helical" evidence="7">
    <location>
        <begin position="646"/>
        <end position="669"/>
    </location>
</feature>
<feature type="transmembrane region" description="Helical" evidence="7">
    <location>
        <begin position="1079"/>
        <end position="1105"/>
    </location>
</feature>
<comment type="caution">
    <text evidence="9">The sequence shown here is derived from an EMBL/GenBank/DDBJ whole genome shotgun (WGS) entry which is preliminary data.</text>
</comment>
<name>A0A2P6NGD6_9EUKA</name>
<keyword evidence="3 6" id="KW-0378">Hydrolase</keyword>
<dbReference type="InterPro" id="IPR015500">
    <property type="entry name" value="Peptidase_S8_subtilisin-rel"/>
</dbReference>
<evidence type="ECO:0000256" key="1">
    <source>
        <dbReference type="ARBA" id="ARBA00011073"/>
    </source>
</evidence>
<dbReference type="GO" id="GO:0004252">
    <property type="term" value="F:serine-type endopeptidase activity"/>
    <property type="evidence" value="ECO:0007669"/>
    <property type="project" value="UniProtKB-UniRule"/>
</dbReference>
<dbReference type="InParanoid" id="A0A2P6NGD6"/>
<feature type="transmembrane region" description="Helical" evidence="7">
    <location>
        <begin position="21"/>
        <end position="38"/>
    </location>
</feature>
<keyword evidence="7" id="KW-0812">Transmembrane</keyword>
<dbReference type="SUPFAM" id="SSF52743">
    <property type="entry name" value="Subtilisin-like"/>
    <property type="match status" value="1"/>
</dbReference>
<dbReference type="AlphaFoldDB" id="A0A2P6NGD6"/>
<feature type="domain" description="EGF-like" evidence="8">
    <location>
        <begin position="511"/>
        <end position="545"/>
    </location>
</feature>
<comment type="caution">
    <text evidence="5">Lacks conserved residue(s) required for the propagation of feature annotation.</text>
</comment>
<proteinExistence type="inferred from homology"/>
<accession>A0A2P6NGD6</accession>
<dbReference type="GO" id="GO:0006508">
    <property type="term" value="P:proteolysis"/>
    <property type="evidence" value="ECO:0007669"/>
    <property type="project" value="UniProtKB-KW"/>
</dbReference>
<evidence type="ECO:0000256" key="3">
    <source>
        <dbReference type="ARBA" id="ARBA00022801"/>
    </source>
</evidence>
<keyword evidence="5" id="KW-1015">Disulfide bond</keyword>
<evidence type="ECO:0000256" key="2">
    <source>
        <dbReference type="ARBA" id="ARBA00022670"/>
    </source>
</evidence>
<dbReference type="Gene3D" id="3.40.50.200">
    <property type="entry name" value="Peptidase S8/S53 domain"/>
    <property type="match status" value="1"/>
</dbReference>
<dbReference type="PROSITE" id="PS01186">
    <property type="entry name" value="EGF_2"/>
    <property type="match status" value="1"/>
</dbReference>
<evidence type="ECO:0000259" key="8">
    <source>
        <dbReference type="PROSITE" id="PS50026"/>
    </source>
</evidence>
<keyword evidence="4 6" id="KW-0720">Serine protease</keyword>
<dbReference type="InterPro" id="IPR050131">
    <property type="entry name" value="Peptidase_S8_subtilisin-like"/>
</dbReference>
<keyword evidence="7" id="KW-1133">Transmembrane helix</keyword>
<dbReference type="InterPro" id="IPR000209">
    <property type="entry name" value="Peptidase_S8/S53_dom"/>
</dbReference>
<gene>
    <name evidence="9" type="ORF">PROFUN_09943</name>
</gene>
<dbReference type="InterPro" id="IPR000742">
    <property type="entry name" value="EGF"/>
</dbReference>
<dbReference type="Gene3D" id="2.10.25.10">
    <property type="entry name" value="Laminin"/>
    <property type="match status" value="1"/>
</dbReference>
<feature type="domain" description="EGF-like" evidence="8">
    <location>
        <begin position="477"/>
        <end position="509"/>
    </location>
</feature>
<feature type="active site" description="Charge relay system" evidence="6">
    <location>
        <position position="418"/>
    </location>
</feature>
<comment type="similarity">
    <text evidence="1 6">Belongs to the peptidase S8 family.</text>
</comment>
<sequence length="1109" mass="123681">MLSKFGGVSVPGSHADRNMRLIGQLLILCIFFHTFYGFPNKISRRLEAFVTRASDDDVQPVWVHFKDKPSVTKAPHIDEKTLSRRELHGEPRWSLEDLPINVEYKEQVRSTVEEYGGHLRTISDFHNAVSASANRGAIAALANLSFVTSLDIVERISSDRKVGPDDKPSRKRTDYGKSLNEWNTTSATVLTDLGLDGSGVRVLVIDSGFYLAHECFNNISVHNEYDFIHNDTRVGNKPDDDATQDDHGTAVLSVIAGYTPGKMRGPAPAAEYLLAKTEKVGSDFPLEEDWFSAAVVWGELRGADIFSISIGYYSFYNWTQFDGQTARTTQAINRAVQKGVVVVMAVGNRGADGISPPSDAALTIGVGAVDATGTVASFSSIGPTADGRIKPDVSAVGVDVYSASTSTPTSYVMEDGTSVSAPYVAGVAACLKQYHPEWTNIQIREALMRSASSASSPDVRIGWGAINVQKALNYTPSASFCPNNCSGHGNCTSKGACQCETGFYDFDCSVATVQCADYCDTKGGYCTENSFVCQCKPSYSGVDCSIYGGDRFYIWQTLVSLALFVIIITAILIFTRNATLEGNRKYVRFAVYLVIAISIPLLDIGISEGLLHSAYVFTLELVWDVMDFVWKIYTAIILFRGWVPKYLNWSISVVGSLIHIVLTLPYSFYVYNSTASSGPGVVANLVKTAGLLLNDYVLLPISLYFIIRRIQGAFETADLQLTAIDGKRPESANSNAFHLTEEERAQPEEIRRDKVTDGETKVWYATHIVILLFIVFRLCEAGMSLKTTYYNQPYSTALLVAMIPMIGIFVTEKNIHYSRSFPHFYYYLFLIGAYVYVPVEVIAQLYVQAGGSAGLGFALQVGQSILMFFVTFFMKNAAKSMSYKYKYFHFVFRFQFFEEFLAFLLFLRKEVTGLLFWLSIIFQGLWTIYRNSGMLGKTIAWAWNNFKVKVGMATQTSVFGIDPEEGDKLTESVVLAQQYIVADIVAVIAIPAQFYTLYTIDSDYSRRLGINHAANVWQTYFVIGTVKAFSHVVVYALLRWRLQSYEYHRQLLRYSEDEDKERVKWTPLPSFSQMFLRQLYFYSLFFTVISFVSTRDAFSAASALFSTQG</sequence>
<dbReference type="PROSITE" id="PS51892">
    <property type="entry name" value="SUBTILASE"/>
    <property type="match status" value="1"/>
</dbReference>
<feature type="disulfide bond" evidence="5">
    <location>
        <begin position="499"/>
        <end position="508"/>
    </location>
</feature>
<feature type="transmembrane region" description="Helical" evidence="7">
    <location>
        <begin position="762"/>
        <end position="783"/>
    </location>
</feature>
<feature type="transmembrane region" description="Helical" evidence="7">
    <location>
        <begin position="887"/>
        <end position="907"/>
    </location>
</feature>
<keyword evidence="2 6" id="KW-0645">Protease</keyword>
<dbReference type="PROSITE" id="PS50026">
    <property type="entry name" value="EGF_3"/>
    <property type="match status" value="2"/>
</dbReference>
<feature type="disulfide bond" evidence="5">
    <location>
        <begin position="535"/>
        <end position="544"/>
    </location>
</feature>
<dbReference type="InterPro" id="IPR036852">
    <property type="entry name" value="Peptidase_S8/S53_dom_sf"/>
</dbReference>
<dbReference type="EMBL" id="MDYQ01000092">
    <property type="protein sequence ID" value="PRP82992.1"/>
    <property type="molecule type" value="Genomic_DNA"/>
</dbReference>
<evidence type="ECO:0000256" key="5">
    <source>
        <dbReference type="PROSITE-ProRule" id="PRU00076"/>
    </source>
</evidence>
<feature type="transmembrane region" description="Helical" evidence="7">
    <location>
        <begin position="1020"/>
        <end position="1038"/>
    </location>
</feature>
<keyword evidence="7" id="KW-0472">Membrane</keyword>
<protein>
    <recommendedName>
        <fullName evidence="8">EGF-like domain-containing protein</fullName>
    </recommendedName>
</protein>
<dbReference type="OrthoDB" id="19801at2759"/>
<reference evidence="9 10" key="1">
    <citation type="journal article" date="2018" name="Genome Biol. Evol.">
        <title>Multiple Roots of Fruiting Body Formation in Amoebozoa.</title>
        <authorList>
            <person name="Hillmann F."/>
            <person name="Forbes G."/>
            <person name="Novohradska S."/>
            <person name="Ferling I."/>
            <person name="Riege K."/>
            <person name="Groth M."/>
            <person name="Westermann M."/>
            <person name="Marz M."/>
            <person name="Spaller T."/>
            <person name="Winckler T."/>
            <person name="Schaap P."/>
            <person name="Glockner G."/>
        </authorList>
    </citation>
    <scope>NUCLEOTIDE SEQUENCE [LARGE SCALE GENOMIC DNA]</scope>
    <source>
        <strain evidence="9 10">Jena</strain>
    </source>
</reference>
<dbReference type="PANTHER" id="PTHR43806">
    <property type="entry name" value="PEPTIDASE S8"/>
    <property type="match status" value="1"/>
</dbReference>
<feature type="active site" description="Charge relay system" evidence="6">
    <location>
        <position position="206"/>
    </location>
</feature>
<feature type="transmembrane region" description="Helical" evidence="7">
    <location>
        <begin position="979"/>
        <end position="1000"/>
    </location>
</feature>
<dbReference type="CDD" id="cd00054">
    <property type="entry name" value="EGF_CA"/>
    <property type="match status" value="1"/>
</dbReference>
<feature type="transmembrane region" description="Helical" evidence="7">
    <location>
        <begin position="913"/>
        <end position="929"/>
    </location>
</feature>
<dbReference type="STRING" id="1890364.A0A2P6NGD6"/>
<evidence type="ECO:0000313" key="10">
    <source>
        <dbReference type="Proteomes" id="UP000241769"/>
    </source>
</evidence>
<dbReference type="PROSITE" id="PS00022">
    <property type="entry name" value="EGF_1"/>
    <property type="match status" value="1"/>
</dbReference>
<dbReference type="Pfam" id="PF00082">
    <property type="entry name" value="Peptidase_S8"/>
    <property type="match status" value="1"/>
</dbReference>
<dbReference type="SMART" id="SM00181">
    <property type="entry name" value="EGF"/>
    <property type="match status" value="2"/>
</dbReference>
<feature type="active site" description="Charge relay system" evidence="6">
    <location>
        <position position="247"/>
    </location>
</feature>
<evidence type="ECO:0000256" key="6">
    <source>
        <dbReference type="PROSITE-ProRule" id="PRU01240"/>
    </source>
</evidence>
<dbReference type="PANTHER" id="PTHR43806:SF67">
    <property type="entry name" value="EGF-LIKE DOMAIN-CONTAINING PROTEIN"/>
    <property type="match status" value="1"/>
</dbReference>
<organism evidence="9 10">
    <name type="scientific">Planoprotostelium fungivorum</name>
    <dbReference type="NCBI Taxonomy" id="1890364"/>
    <lineage>
        <taxon>Eukaryota</taxon>
        <taxon>Amoebozoa</taxon>
        <taxon>Evosea</taxon>
        <taxon>Variosea</taxon>
        <taxon>Cavosteliida</taxon>
        <taxon>Cavosteliaceae</taxon>
        <taxon>Planoprotostelium</taxon>
    </lineage>
</organism>
<keyword evidence="5" id="KW-0245">EGF-like domain</keyword>
<dbReference type="PRINTS" id="PR00723">
    <property type="entry name" value="SUBTILISIN"/>
</dbReference>
<feature type="transmembrane region" description="Helical" evidence="7">
    <location>
        <begin position="824"/>
        <end position="847"/>
    </location>
</feature>
<dbReference type="PROSITE" id="PS00138">
    <property type="entry name" value="SUBTILASE_SER"/>
    <property type="match status" value="1"/>
</dbReference>
<feature type="transmembrane region" description="Helical" evidence="7">
    <location>
        <begin position="621"/>
        <end position="639"/>
    </location>
</feature>
<dbReference type="Proteomes" id="UP000241769">
    <property type="component" value="Unassembled WGS sequence"/>
</dbReference>
<feature type="disulfide bond" evidence="5">
    <location>
        <begin position="481"/>
        <end position="491"/>
    </location>
</feature>
<evidence type="ECO:0000313" key="9">
    <source>
        <dbReference type="EMBL" id="PRP82992.1"/>
    </source>
</evidence>
<keyword evidence="10" id="KW-1185">Reference proteome</keyword>
<feature type="transmembrane region" description="Helical" evidence="7">
    <location>
        <begin position="853"/>
        <end position="875"/>
    </location>
</feature>